<dbReference type="Pfam" id="PF00196">
    <property type="entry name" value="GerE"/>
    <property type="match status" value="1"/>
</dbReference>
<dbReference type="PANTHER" id="PTHR43214:SF43">
    <property type="entry name" value="TWO-COMPONENT RESPONSE REGULATOR"/>
    <property type="match status" value="1"/>
</dbReference>
<dbReference type="SMART" id="SM00421">
    <property type="entry name" value="HTH_LUXR"/>
    <property type="match status" value="1"/>
</dbReference>
<dbReference type="PANTHER" id="PTHR43214">
    <property type="entry name" value="TWO-COMPONENT RESPONSE REGULATOR"/>
    <property type="match status" value="1"/>
</dbReference>
<dbReference type="Gene3D" id="3.40.50.2300">
    <property type="match status" value="1"/>
</dbReference>
<dbReference type="PROSITE" id="PS50043">
    <property type="entry name" value="HTH_LUXR_2"/>
    <property type="match status" value="1"/>
</dbReference>
<dbReference type="InterPro" id="IPR001789">
    <property type="entry name" value="Sig_transdc_resp-reg_receiver"/>
</dbReference>
<proteinExistence type="predicted"/>
<gene>
    <name evidence="6" type="ORF">ACFFN1_04645</name>
</gene>
<dbReference type="InterPro" id="IPR036388">
    <property type="entry name" value="WH-like_DNA-bd_sf"/>
</dbReference>
<dbReference type="InterPro" id="IPR039420">
    <property type="entry name" value="WalR-like"/>
</dbReference>
<keyword evidence="1 3" id="KW-0597">Phosphoprotein</keyword>
<evidence type="ECO:0000259" key="4">
    <source>
        <dbReference type="PROSITE" id="PS50043"/>
    </source>
</evidence>
<dbReference type="Gene3D" id="1.10.10.10">
    <property type="entry name" value="Winged helix-like DNA-binding domain superfamily/Winged helix DNA-binding domain"/>
    <property type="match status" value="1"/>
</dbReference>
<dbReference type="CDD" id="cd17535">
    <property type="entry name" value="REC_NarL-like"/>
    <property type="match status" value="1"/>
</dbReference>
<sequence length="231" mass="25156">MIHSPRNTEPPNAPTASRLSVLIVDDDRWTTKALSYALVTEPDIDVLPAVHTGKDAVDSYQIHRPDVVLMDINMPDGMSGIEATGRIRQIDPEARVVILSTVSPGPGLARALEAGAMAAINKSCSESTLRDTVRGAARGDDPSMLKFLARDIVIAGDSLPDAPPVSPDITERELEVLTLICRGCRYEDIAEAQGVTLWTAKTQAKRLREKLQAENLAQLIVRALQFRYFSA</sequence>
<dbReference type="Pfam" id="PF00072">
    <property type="entry name" value="Response_reg"/>
    <property type="match status" value="1"/>
</dbReference>
<name>A0ABV5X173_9MICO</name>
<feature type="modified residue" description="4-aspartylphosphate" evidence="3">
    <location>
        <position position="71"/>
    </location>
</feature>
<dbReference type="SMART" id="SM00448">
    <property type="entry name" value="REC"/>
    <property type="match status" value="1"/>
</dbReference>
<comment type="caution">
    <text evidence="6">The sequence shown here is derived from an EMBL/GenBank/DDBJ whole genome shotgun (WGS) entry which is preliminary data.</text>
</comment>
<evidence type="ECO:0000313" key="7">
    <source>
        <dbReference type="Proteomes" id="UP001589707"/>
    </source>
</evidence>
<feature type="domain" description="Response regulatory" evidence="5">
    <location>
        <begin position="20"/>
        <end position="137"/>
    </location>
</feature>
<protein>
    <submittedName>
        <fullName evidence="6">Response regulator</fullName>
    </submittedName>
</protein>
<organism evidence="6 7">
    <name type="scientific">Brevibacterium otitidis</name>
    <dbReference type="NCBI Taxonomy" id="53364"/>
    <lineage>
        <taxon>Bacteria</taxon>
        <taxon>Bacillati</taxon>
        <taxon>Actinomycetota</taxon>
        <taxon>Actinomycetes</taxon>
        <taxon>Micrococcales</taxon>
        <taxon>Brevibacteriaceae</taxon>
        <taxon>Brevibacterium</taxon>
    </lineage>
</organism>
<dbReference type="EMBL" id="JBHMAU010000034">
    <property type="protein sequence ID" value="MFB9775699.1"/>
    <property type="molecule type" value="Genomic_DNA"/>
</dbReference>
<evidence type="ECO:0000256" key="3">
    <source>
        <dbReference type="PROSITE-ProRule" id="PRU00169"/>
    </source>
</evidence>
<dbReference type="InterPro" id="IPR016032">
    <property type="entry name" value="Sig_transdc_resp-reg_C-effctor"/>
</dbReference>
<keyword evidence="7" id="KW-1185">Reference proteome</keyword>
<evidence type="ECO:0000313" key="6">
    <source>
        <dbReference type="EMBL" id="MFB9775699.1"/>
    </source>
</evidence>
<dbReference type="CDD" id="cd06170">
    <property type="entry name" value="LuxR_C_like"/>
    <property type="match status" value="1"/>
</dbReference>
<dbReference type="InterPro" id="IPR011006">
    <property type="entry name" value="CheY-like_superfamily"/>
</dbReference>
<dbReference type="SUPFAM" id="SSF52172">
    <property type="entry name" value="CheY-like"/>
    <property type="match status" value="1"/>
</dbReference>
<keyword evidence="2" id="KW-0238">DNA-binding</keyword>
<dbReference type="PROSITE" id="PS50110">
    <property type="entry name" value="RESPONSE_REGULATORY"/>
    <property type="match status" value="1"/>
</dbReference>
<dbReference type="RefSeq" id="WP_376839058.1">
    <property type="nucleotide sequence ID" value="NZ_JBHMAU010000034.1"/>
</dbReference>
<accession>A0ABV5X173</accession>
<dbReference type="Proteomes" id="UP001589707">
    <property type="component" value="Unassembled WGS sequence"/>
</dbReference>
<dbReference type="InterPro" id="IPR000792">
    <property type="entry name" value="Tscrpt_reg_LuxR_C"/>
</dbReference>
<evidence type="ECO:0000256" key="2">
    <source>
        <dbReference type="ARBA" id="ARBA00023125"/>
    </source>
</evidence>
<feature type="domain" description="HTH luxR-type" evidence="4">
    <location>
        <begin position="162"/>
        <end position="227"/>
    </location>
</feature>
<dbReference type="PRINTS" id="PR00038">
    <property type="entry name" value="HTHLUXR"/>
</dbReference>
<dbReference type="SUPFAM" id="SSF46894">
    <property type="entry name" value="C-terminal effector domain of the bipartite response regulators"/>
    <property type="match status" value="1"/>
</dbReference>
<dbReference type="InterPro" id="IPR058245">
    <property type="entry name" value="NreC/VraR/RcsB-like_REC"/>
</dbReference>
<evidence type="ECO:0000259" key="5">
    <source>
        <dbReference type="PROSITE" id="PS50110"/>
    </source>
</evidence>
<reference evidence="6 7" key="1">
    <citation type="submission" date="2024-09" db="EMBL/GenBank/DDBJ databases">
        <authorList>
            <person name="Sun Q."/>
            <person name="Mori K."/>
        </authorList>
    </citation>
    <scope>NUCLEOTIDE SEQUENCE [LARGE SCALE GENOMIC DNA]</scope>
    <source>
        <strain evidence="6 7">JCM 11683</strain>
    </source>
</reference>
<evidence type="ECO:0000256" key="1">
    <source>
        <dbReference type="ARBA" id="ARBA00022553"/>
    </source>
</evidence>